<feature type="region of interest" description="Disordered" evidence="2">
    <location>
        <begin position="25"/>
        <end position="70"/>
    </location>
</feature>
<feature type="compositionally biased region" description="Polar residues" evidence="2">
    <location>
        <begin position="25"/>
        <end position="45"/>
    </location>
</feature>
<comment type="caution">
    <text evidence="5">The sequence shown here is derived from an EMBL/GenBank/DDBJ whole genome shotgun (WGS) entry which is preliminary data.</text>
</comment>
<gene>
    <name evidence="5" type="primary">mltB</name>
    <name evidence="5" type="ORF">H0A68_00255</name>
</gene>
<evidence type="ECO:0000256" key="1">
    <source>
        <dbReference type="PIRSR" id="PIRSR611757-1"/>
    </source>
</evidence>
<dbReference type="Gene3D" id="1.10.530.10">
    <property type="match status" value="1"/>
</dbReference>
<dbReference type="InterPro" id="IPR011757">
    <property type="entry name" value="Lytic_transglycosylase_MltB"/>
</dbReference>
<feature type="active site" evidence="1">
    <location>
        <position position="173"/>
    </location>
</feature>
<evidence type="ECO:0000259" key="4">
    <source>
        <dbReference type="Pfam" id="PF13406"/>
    </source>
</evidence>
<protein>
    <submittedName>
        <fullName evidence="5">Lytic murein transglycosylase B</fullName>
    </submittedName>
</protein>
<evidence type="ECO:0000256" key="2">
    <source>
        <dbReference type="SAM" id="MobiDB-lite"/>
    </source>
</evidence>
<dbReference type="OrthoDB" id="9772911at2"/>
<accession>A0A853F6Y1</accession>
<dbReference type="InterPro" id="IPR023346">
    <property type="entry name" value="Lysozyme-like_dom_sf"/>
</dbReference>
<feature type="domain" description="Transglycosylase SLT" evidence="4">
    <location>
        <begin position="77"/>
        <end position="378"/>
    </location>
</feature>
<feature type="chain" id="PRO_5032498119" evidence="3">
    <location>
        <begin position="19"/>
        <end position="390"/>
    </location>
</feature>
<dbReference type="CDD" id="cd13399">
    <property type="entry name" value="Slt35-like"/>
    <property type="match status" value="1"/>
</dbReference>
<dbReference type="PANTHER" id="PTHR30163">
    <property type="entry name" value="MEMBRANE-BOUND LYTIC MUREIN TRANSGLYCOSYLASE B"/>
    <property type="match status" value="1"/>
</dbReference>
<dbReference type="InterPro" id="IPR031304">
    <property type="entry name" value="SLT_2"/>
</dbReference>
<evidence type="ECO:0000313" key="6">
    <source>
        <dbReference type="Proteomes" id="UP000580517"/>
    </source>
</evidence>
<proteinExistence type="predicted"/>
<dbReference type="InterPro" id="IPR043426">
    <property type="entry name" value="MltB-like"/>
</dbReference>
<reference evidence="5 6" key="1">
    <citation type="submission" date="2020-07" db="EMBL/GenBank/DDBJ databases">
        <title>Taxonomic revisions and descriptions of new bacterial species based on genomic comparisons in the high-G+C-content subgroup of the family Alcaligenaceae.</title>
        <authorList>
            <person name="Szabo A."/>
            <person name="Felfoldi T."/>
        </authorList>
    </citation>
    <scope>NUCLEOTIDE SEQUENCE [LARGE SCALE GENOMIC DNA]</scope>
    <source>
        <strain evidence="5 6">DSM 25264</strain>
    </source>
</reference>
<dbReference type="EMBL" id="JACCEW010000001">
    <property type="protein sequence ID" value="NYT35292.1"/>
    <property type="molecule type" value="Genomic_DNA"/>
</dbReference>
<name>A0A853F6Y1_9BURK</name>
<dbReference type="SUPFAM" id="SSF53955">
    <property type="entry name" value="Lysozyme-like"/>
    <property type="match status" value="1"/>
</dbReference>
<dbReference type="Proteomes" id="UP000580517">
    <property type="component" value="Unassembled WGS sequence"/>
</dbReference>
<dbReference type="PROSITE" id="PS51257">
    <property type="entry name" value="PROKAR_LIPOPROTEIN"/>
    <property type="match status" value="1"/>
</dbReference>
<dbReference type="RefSeq" id="WP_129967178.1">
    <property type="nucleotide sequence ID" value="NZ_JACCEW010000001.1"/>
</dbReference>
<dbReference type="GO" id="GO:0009253">
    <property type="term" value="P:peptidoglycan catabolic process"/>
    <property type="evidence" value="ECO:0007669"/>
    <property type="project" value="TreeGrafter"/>
</dbReference>
<keyword evidence="6" id="KW-1185">Reference proteome</keyword>
<evidence type="ECO:0000256" key="3">
    <source>
        <dbReference type="SAM" id="SignalP"/>
    </source>
</evidence>
<dbReference type="GO" id="GO:0008933">
    <property type="term" value="F:peptidoglycan lytic transglycosylase activity"/>
    <property type="evidence" value="ECO:0007669"/>
    <property type="project" value="TreeGrafter"/>
</dbReference>
<dbReference type="NCBIfam" id="TIGR02282">
    <property type="entry name" value="MltB"/>
    <property type="match status" value="1"/>
</dbReference>
<feature type="signal peptide" evidence="3">
    <location>
        <begin position="1"/>
        <end position="18"/>
    </location>
</feature>
<dbReference type="PANTHER" id="PTHR30163:SF9">
    <property type="entry name" value="MEMBRANE-BOUND LYTIC MUREIN TRANSGLYCOSYLASE B"/>
    <property type="match status" value="1"/>
</dbReference>
<dbReference type="Pfam" id="PF13406">
    <property type="entry name" value="SLT_2"/>
    <property type="match status" value="1"/>
</dbReference>
<keyword evidence="3" id="KW-0732">Signal</keyword>
<organism evidence="5 6">
    <name type="scientific">Allopusillimonas soli</name>
    <dbReference type="NCBI Taxonomy" id="659016"/>
    <lineage>
        <taxon>Bacteria</taxon>
        <taxon>Pseudomonadati</taxon>
        <taxon>Pseudomonadota</taxon>
        <taxon>Betaproteobacteria</taxon>
        <taxon>Burkholderiales</taxon>
        <taxon>Alcaligenaceae</taxon>
        <taxon>Allopusillimonas</taxon>
    </lineage>
</organism>
<dbReference type="AlphaFoldDB" id="A0A853F6Y1"/>
<sequence>MFTPVRIAQAASVFLVLAGCASQPHTTLSDTAPAQPAQPQTSGALSLTAPPEPPSVQAGQSFANGGPLLQPGGTLSPELEAFARGVARTRGVPLAHVEKLLQSVSYNATAVRLMKPSKRRIRRSWTVYRKRFIEPVRIEAGQRFWSENKAFLDATSQQYGVPPSIIVAIIGVETIYGRITGNFRVLDALATLGFRYPDASRPERSQMFRDQLADLIQLDYEGKVDAMQATGSYAGAMGLPQFMPGSLMRFAADGDGDGHIDVLNSTRDAIASVARFLRVHGWVPGLPVFAPATLPRDPAGLVDGGLQPTLSWATLQSHGAVISPHAGNTAWTAYKLGVVDLVDESRNQAEYRLGTPNFFAITQYNHSYFYATSVADLARILADNMGYGWP</sequence>
<evidence type="ECO:0000313" key="5">
    <source>
        <dbReference type="EMBL" id="NYT35292.1"/>
    </source>
</evidence>
<dbReference type="Gene3D" id="1.10.8.350">
    <property type="entry name" value="Bacterial muramidase"/>
    <property type="match status" value="1"/>
</dbReference>